<dbReference type="SUPFAM" id="SSF51338">
    <property type="entry name" value="Composite domain of metallo-dependent hydrolases"/>
    <property type="match status" value="1"/>
</dbReference>
<keyword evidence="1" id="KW-0378">Hydrolase</keyword>
<dbReference type="EC" id="3.6.1.63" evidence="1"/>
<dbReference type="SUPFAM" id="SSF51556">
    <property type="entry name" value="Metallo-dependent hydrolases"/>
    <property type="match status" value="1"/>
</dbReference>
<dbReference type="InterPro" id="IPR011059">
    <property type="entry name" value="Metal-dep_hydrolase_composite"/>
</dbReference>
<organism evidence="1 2">
    <name type="scientific">Fuscibacter oryzae</name>
    <dbReference type="NCBI Taxonomy" id="2803939"/>
    <lineage>
        <taxon>Bacteria</taxon>
        <taxon>Pseudomonadati</taxon>
        <taxon>Pseudomonadota</taxon>
        <taxon>Alphaproteobacteria</taxon>
        <taxon>Rhodobacterales</taxon>
        <taxon>Paracoccaceae</taxon>
        <taxon>Fuscibacter</taxon>
    </lineage>
</organism>
<dbReference type="AlphaFoldDB" id="A0A8J7MVG3"/>
<protein>
    <submittedName>
        <fullName evidence="1">Alpha-D-ribose 1-methylphosphonate 5-triphosphate diphosphatase</fullName>
        <ecNumber evidence="1">3.6.1.63</ecNumber>
    </submittedName>
</protein>
<dbReference type="PIRSF" id="PIRSF038971">
    <property type="entry name" value="PhnM"/>
    <property type="match status" value="1"/>
</dbReference>
<comment type="caution">
    <text evidence="1">The sequence shown here is derived from an EMBL/GenBank/DDBJ whole genome shotgun (WGS) entry which is preliminary data.</text>
</comment>
<dbReference type="InterPro" id="IPR032466">
    <property type="entry name" value="Metal_Hydrolase"/>
</dbReference>
<gene>
    <name evidence="1" type="ORF">JI744_14205</name>
</gene>
<dbReference type="PANTHER" id="PTHR43135:SF3">
    <property type="entry name" value="ALPHA-D-RIBOSE 1-METHYLPHOSPHONATE 5-TRIPHOSPHATE DIPHOSPHATASE"/>
    <property type="match status" value="1"/>
</dbReference>
<dbReference type="Proteomes" id="UP000619033">
    <property type="component" value="Unassembled WGS sequence"/>
</dbReference>
<dbReference type="GO" id="GO:0019700">
    <property type="term" value="P:organic phosphonate catabolic process"/>
    <property type="evidence" value="ECO:0007669"/>
    <property type="project" value="InterPro"/>
</dbReference>
<dbReference type="InterPro" id="IPR051781">
    <property type="entry name" value="Metallo-dep_Hydrolase"/>
</dbReference>
<dbReference type="RefSeq" id="WP_202661799.1">
    <property type="nucleotide sequence ID" value="NZ_JAESVP010000007.1"/>
</dbReference>
<sequence length="393" mass="42429">MSPFLPPIRLTGAEILIDGRLERRALSLAEGRIVDAALPQVDLSGYLLLPGIIDLHGDGFERHIFPRPSAPFPIRSGLIGTDREAAANGVTTAFLAQSWSWEGGARSPDQAEALLAEVQAYRDHALVDLRVQLRAETHMVAEVDRLAAAVKRFGVGYVIFNDHLGEGFLMRRRDPARFGHWAAKIGLGADDLLARMEAARARAREVPRALCQLAAEFDRLGVVYGSHDDPDAETREFYSMIGARVAEFPTRRRAAAAARAVDDPVLMGAPNVVRGGSQAGNIGAEELIREGLCDALVSDYHIPALAMAAWSLADRGVLSFARAWALVSETPAAILRLADRGRLVPGLRADLVAVNKETRMVELTISGGRLAYAAGVAARRLMAEPQVARLAAE</sequence>
<dbReference type="GO" id="GO:0016810">
    <property type="term" value="F:hydrolase activity, acting on carbon-nitrogen (but not peptide) bonds"/>
    <property type="evidence" value="ECO:0007669"/>
    <property type="project" value="InterPro"/>
</dbReference>
<dbReference type="NCBIfam" id="NF011987">
    <property type="entry name" value="PRK15446.2-3"/>
    <property type="match status" value="1"/>
</dbReference>
<keyword evidence="2" id="KW-1185">Reference proteome</keyword>
<dbReference type="PANTHER" id="PTHR43135">
    <property type="entry name" value="ALPHA-D-RIBOSE 1-METHYLPHOSPHONATE 5-TRIPHOSPHATE DIPHOSPHATASE"/>
    <property type="match status" value="1"/>
</dbReference>
<dbReference type="InterPro" id="IPR012696">
    <property type="entry name" value="PhnM"/>
</dbReference>
<evidence type="ECO:0000313" key="2">
    <source>
        <dbReference type="Proteomes" id="UP000619033"/>
    </source>
</evidence>
<dbReference type="EMBL" id="JAESVP010000007">
    <property type="protein sequence ID" value="MBL4929258.1"/>
    <property type="molecule type" value="Genomic_DNA"/>
</dbReference>
<dbReference type="NCBIfam" id="NF011990">
    <property type="entry name" value="PRK15446.2-6"/>
    <property type="match status" value="1"/>
</dbReference>
<accession>A0A8J7MVG3</accession>
<evidence type="ECO:0000313" key="1">
    <source>
        <dbReference type="EMBL" id="MBL4929258.1"/>
    </source>
</evidence>
<dbReference type="Gene3D" id="3.20.20.140">
    <property type="entry name" value="Metal-dependent hydrolases"/>
    <property type="match status" value="1"/>
</dbReference>
<name>A0A8J7MVG3_9RHOB</name>
<proteinExistence type="predicted"/>
<reference evidence="1" key="1">
    <citation type="submission" date="2021-01" db="EMBL/GenBank/DDBJ databases">
        <title>Genome seq and assembly of Tabrizicola sp. KVB23.</title>
        <authorList>
            <person name="Chhetri G."/>
        </authorList>
    </citation>
    <scope>NUCLEOTIDE SEQUENCE</scope>
    <source>
        <strain evidence="1">KVB23</strain>
    </source>
</reference>